<dbReference type="EMBL" id="ML208412">
    <property type="protein sequence ID" value="TFK66209.1"/>
    <property type="molecule type" value="Genomic_DNA"/>
</dbReference>
<gene>
    <name evidence="1" type="ORF">BDN72DRAFT_844621</name>
</gene>
<protein>
    <submittedName>
        <fullName evidence="1">Uncharacterized protein</fullName>
    </submittedName>
</protein>
<sequence>MSKLPKDLPARIGRSQTSSSAYNKVLVLEGELQLSIENFIGTKDSKAKLTKDLCCCRILGYLFHYAPGAGDSAQGAVKEVVSACSNSDLLEIGLFYYNHFIRLFRANEGPILQPANCESRPSFDTMADMIGDFLAPATQSHASAKRRALVRDGFRCVVTKAYDADVLKANSELRGQVGNNVEAWKTQCCHIFDESINVGIDVDADKRAYAAAAWSITTRFGYSTIVDELAGQNIHRLENVMTMSTQIRELFDSLDLWFVATDEEDTYKIESIFGYIPEKYPQVHFTTTDPNLPVPSPRYLEIHAACARIAHLSGAAEYIESVLRDYEEITVLADDGSSAEVLAHLLQAIYVPVGV</sequence>
<evidence type="ECO:0000313" key="2">
    <source>
        <dbReference type="Proteomes" id="UP000308600"/>
    </source>
</evidence>
<accession>A0ACD3ALI9</accession>
<evidence type="ECO:0000313" key="1">
    <source>
        <dbReference type="EMBL" id="TFK66209.1"/>
    </source>
</evidence>
<dbReference type="Proteomes" id="UP000308600">
    <property type="component" value="Unassembled WGS sequence"/>
</dbReference>
<organism evidence="1 2">
    <name type="scientific">Pluteus cervinus</name>
    <dbReference type="NCBI Taxonomy" id="181527"/>
    <lineage>
        <taxon>Eukaryota</taxon>
        <taxon>Fungi</taxon>
        <taxon>Dikarya</taxon>
        <taxon>Basidiomycota</taxon>
        <taxon>Agaricomycotina</taxon>
        <taxon>Agaricomycetes</taxon>
        <taxon>Agaricomycetidae</taxon>
        <taxon>Agaricales</taxon>
        <taxon>Pluteineae</taxon>
        <taxon>Pluteaceae</taxon>
        <taxon>Pluteus</taxon>
    </lineage>
</organism>
<proteinExistence type="predicted"/>
<keyword evidence="2" id="KW-1185">Reference proteome</keyword>
<reference evidence="1 2" key="1">
    <citation type="journal article" date="2019" name="Nat. Ecol. Evol.">
        <title>Megaphylogeny resolves global patterns of mushroom evolution.</title>
        <authorList>
            <person name="Varga T."/>
            <person name="Krizsan K."/>
            <person name="Foldi C."/>
            <person name="Dima B."/>
            <person name="Sanchez-Garcia M."/>
            <person name="Sanchez-Ramirez S."/>
            <person name="Szollosi G.J."/>
            <person name="Szarkandi J.G."/>
            <person name="Papp V."/>
            <person name="Albert L."/>
            <person name="Andreopoulos W."/>
            <person name="Angelini C."/>
            <person name="Antonin V."/>
            <person name="Barry K.W."/>
            <person name="Bougher N.L."/>
            <person name="Buchanan P."/>
            <person name="Buyck B."/>
            <person name="Bense V."/>
            <person name="Catcheside P."/>
            <person name="Chovatia M."/>
            <person name="Cooper J."/>
            <person name="Damon W."/>
            <person name="Desjardin D."/>
            <person name="Finy P."/>
            <person name="Geml J."/>
            <person name="Haridas S."/>
            <person name="Hughes K."/>
            <person name="Justo A."/>
            <person name="Karasinski D."/>
            <person name="Kautmanova I."/>
            <person name="Kiss B."/>
            <person name="Kocsube S."/>
            <person name="Kotiranta H."/>
            <person name="LaButti K.M."/>
            <person name="Lechner B.E."/>
            <person name="Liimatainen K."/>
            <person name="Lipzen A."/>
            <person name="Lukacs Z."/>
            <person name="Mihaltcheva S."/>
            <person name="Morgado L.N."/>
            <person name="Niskanen T."/>
            <person name="Noordeloos M.E."/>
            <person name="Ohm R.A."/>
            <person name="Ortiz-Santana B."/>
            <person name="Ovrebo C."/>
            <person name="Racz N."/>
            <person name="Riley R."/>
            <person name="Savchenko A."/>
            <person name="Shiryaev A."/>
            <person name="Soop K."/>
            <person name="Spirin V."/>
            <person name="Szebenyi C."/>
            <person name="Tomsovsky M."/>
            <person name="Tulloss R.E."/>
            <person name="Uehling J."/>
            <person name="Grigoriev I.V."/>
            <person name="Vagvolgyi C."/>
            <person name="Papp T."/>
            <person name="Martin F.M."/>
            <person name="Miettinen O."/>
            <person name="Hibbett D.S."/>
            <person name="Nagy L.G."/>
        </authorList>
    </citation>
    <scope>NUCLEOTIDE SEQUENCE [LARGE SCALE GENOMIC DNA]</scope>
    <source>
        <strain evidence="1 2">NL-1719</strain>
    </source>
</reference>
<name>A0ACD3ALI9_9AGAR</name>